<sequence>MEGVPINSVNSMLGKIKECGRKLFWWNKRKRSELRQTIIKSKDALREASNHMRPGCRKVINGLEVQMLPFSVSVKNGDKVCDLGIMEVDEFNVISIINDAKKAFEGNFIKEYDNLKLCIIFMWSMQQHLLETDATLLAVLEEYDKRNLDNIEFNIDVIPYASEPPNPNLIGQTPNSNIETQPNTTQSSSVVLVDFDIELDFEYIPDYESNDDSDVSLFDSIVEAEDSMNMDSKRSLHCDPNEMGGHHSSDEENGATRMVRYFVKHEWKPNLDMSISLGEGQVFRNV</sequence>
<proteinExistence type="predicted"/>
<dbReference type="EMBL" id="JAJSOW010000103">
    <property type="protein sequence ID" value="KAI9174185.1"/>
    <property type="molecule type" value="Genomic_DNA"/>
</dbReference>
<comment type="caution">
    <text evidence="1">The sequence shown here is derived from an EMBL/GenBank/DDBJ whole genome shotgun (WGS) entry which is preliminary data.</text>
</comment>
<gene>
    <name evidence="1" type="ORF">LWI28_013360</name>
</gene>
<accession>A0AAD5NQ60</accession>
<name>A0AAD5NQ60_ACENE</name>
<protein>
    <submittedName>
        <fullName evidence="1">Uncharacterized protein</fullName>
    </submittedName>
</protein>
<dbReference type="AlphaFoldDB" id="A0AAD5NQ60"/>
<reference evidence="1" key="2">
    <citation type="submission" date="2023-02" db="EMBL/GenBank/DDBJ databases">
        <authorList>
            <person name="Swenson N.G."/>
            <person name="Wegrzyn J.L."/>
            <person name="Mcevoy S.L."/>
        </authorList>
    </citation>
    <scope>NUCLEOTIDE SEQUENCE</scope>
    <source>
        <strain evidence="1">91603</strain>
        <tissue evidence="1">Leaf</tissue>
    </source>
</reference>
<evidence type="ECO:0000313" key="2">
    <source>
        <dbReference type="Proteomes" id="UP001064489"/>
    </source>
</evidence>
<evidence type="ECO:0000313" key="1">
    <source>
        <dbReference type="EMBL" id="KAI9174185.1"/>
    </source>
</evidence>
<reference evidence="1" key="1">
    <citation type="journal article" date="2022" name="Plant J.">
        <title>Strategies of tolerance reflected in two North American maple genomes.</title>
        <authorList>
            <person name="McEvoy S.L."/>
            <person name="Sezen U.U."/>
            <person name="Trouern-Trend A."/>
            <person name="McMahon S.M."/>
            <person name="Schaberg P.G."/>
            <person name="Yang J."/>
            <person name="Wegrzyn J.L."/>
            <person name="Swenson N.G."/>
        </authorList>
    </citation>
    <scope>NUCLEOTIDE SEQUENCE</scope>
    <source>
        <strain evidence="1">91603</strain>
    </source>
</reference>
<dbReference type="Proteomes" id="UP001064489">
    <property type="component" value="Chromosome 8"/>
</dbReference>
<organism evidence="1 2">
    <name type="scientific">Acer negundo</name>
    <name type="common">Box elder</name>
    <dbReference type="NCBI Taxonomy" id="4023"/>
    <lineage>
        <taxon>Eukaryota</taxon>
        <taxon>Viridiplantae</taxon>
        <taxon>Streptophyta</taxon>
        <taxon>Embryophyta</taxon>
        <taxon>Tracheophyta</taxon>
        <taxon>Spermatophyta</taxon>
        <taxon>Magnoliopsida</taxon>
        <taxon>eudicotyledons</taxon>
        <taxon>Gunneridae</taxon>
        <taxon>Pentapetalae</taxon>
        <taxon>rosids</taxon>
        <taxon>malvids</taxon>
        <taxon>Sapindales</taxon>
        <taxon>Sapindaceae</taxon>
        <taxon>Hippocastanoideae</taxon>
        <taxon>Acereae</taxon>
        <taxon>Acer</taxon>
    </lineage>
</organism>
<keyword evidence="2" id="KW-1185">Reference proteome</keyword>